<dbReference type="Gene3D" id="3.90.180.10">
    <property type="entry name" value="Medium-chain alcohol dehydrogenases, catalytic domain"/>
    <property type="match status" value="1"/>
</dbReference>
<dbReference type="InterPro" id="IPR011032">
    <property type="entry name" value="GroES-like_sf"/>
</dbReference>
<dbReference type="InterPro" id="IPR013154">
    <property type="entry name" value="ADH-like_N"/>
</dbReference>
<evidence type="ECO:0000313" key="7">
    <source>
        <dbReference type="Proteomes" id="UP000500938"/>
    </source>
</evidence>
<dbReference type="CDD" id="cd08254">
    <property type="entry name" value="hydroxyacyl_CoA_DH"/>
    <property type="match status" value="1"/>
</dbReference>
<dbReference type="Pfam" id="PF00107">
    <property type="entry name" value="ADH_zinc_N"/>
    <property type="match status" value="1"/>
</dbReference>
<dbReference type="GO" id="GO:0016616">
    <property type="term" value="F:oxidoreductase activity, acting on the CH-OH group of donors, NAD or NADP as acceptor"/>
    <property type="evidence" value="ECO:0007669"/>
    <property type="project" value="UniProtKB-ARBA"/>
</dbReference>
<dbReference type="Pfam" id="PF08240">
    <property type="entry name" value="ADH_N"/>
    <property type="match status" value="1"/>
</dbReference>
<organism evidence="6 7">
    <name type="scientific">Gemmatimonas groenlandica</name>
    <dbReference type="NCBI Taxonomy" id="2732249"/>
    <lineage>
        <taxon>Bacteria</taxon>
        <taxon>Pseudomonadati</taxon>
        <taxon>Gemmatimonadota</taxon>
        <taxon>Gemmatimonadia</taxon>
        <taxon>Gemmatimonadales</taxon>
        <taxon>Gemmatimonadaceae</taxon>
        <taxon>Gemmatimonas</taxon>
    </lineage>
</organism>
<dbReference type="PANTHER" id="PTHR43401:SF2">
    <property type="entry name" value="L-THREONINE 3-DEHYDROGENASE"/>
    <property type="match status" value="1"/>
</dbReference>
<evidence type="ECO:0000256" key="3">
    <source>
        <dbReference type="ARBA" id="ARBA00023002"/>
    </source>
</evidence>
<dbReference type="SUPFAM" id="SSF50129">
    <property type="entry name" value="GroES-like"/>
    <property type="match status" value="1"/>
</dbReference>
<reference evidence="6 7" key="1">
    <citation type="submission" date="2020-05" db="EMBL/GenBank/DDBJ databases">
        <title>Complete genome sequence of Gemmatimonas greenlandica TET16.</title>
        <authorList>
            <person name="Zeng Y."/>
        </authorList>
    </citation>
    <scope>NUCLEOTIDE SEQUENCE [LARGE SCALE GENOMIC DNA]</scope>
    <source>
        <strain evidence="6 7">TET16</strain>
    </source>
</reference>
<dbReference type="Gene3D" id="3.40.50.720">
    <property type="entry name" value="NAD(P)-binding Rossmann-like Domain"/>
    <property type="match status" value="1"/>
</dbReference>
<sequence length="345" mass="36473">MRAVRLPAPGHLVEDAEVPMPHCGPGDVLVRVRAAGICHSDVHYRAGRSRVEPLPLTLGHEVAGEIAAVGQHVLNHNVGDAVCLHYLVTCGQCDDCLAGREQFCATVKMLGHFTDGGWAEYIAVPARNAVPLPHRVPFEQGAVMMCSSATSLHALRKGRLKVGESVLVVGAGGLGMSAVQLARALGASDVIAVDRDPLKLALAERFGARTIRGANLSPDEVVAQVRAMTNGRGVDVALELVGAPDTMRTALQSLAPLGRAVVVGLSDINLSVDTYRDLIGREAELIGSNDHLLSELYELVEMADKGILNLADVVTNTVPLQARDINAVLDALARHEAPVRTVVVP</sequence>
<accession>A0A6M4IUH4</accession>
<evidence type="ECO:0000256" key="2">
    <source>
        <dbReference type="ARBA" id="ARBA00022833"/>
    </source>
</evidence>
<dbReference type="PANTHER" id="PTHR43401">
    <property type="entry name" value="L-THREONINE 3-DEHYDROGENASE"/>
    <property type="match status" value="1"/>
</dbReference>
<keyword evidence="3" id="KW-0560">Oxidoreductase</keyword>
<dbReference type="InterPro" id="IPR036291">
    <property type="entry name" value="NAD(P)-bd_dom_sf"/>
</dbReference>
<dbReference type="EMBL" id="CP053085">
    <property type="protein sequence ID" value="QJR37409.1"/>
    <property type="molecule type" value="Genomic_DNA"/>
</dbReference>
<dbReference type="RefSeq" id="WP_171226844.1">
    <property type="nucleotide sequence ID" value="NZ_CP053085.1"/>
</dbReference>
<evidence type="ECO:0000313" key="6">
    <source>
        <dbReference type="EMBL" id="QJR37409.1"/>
    </source>
</evidence>
<keyword evidence="1 4" id="KW-0479">Metal-binding</keyword>
<proteinExistence type="inferred from homology"/>
<evidence type="ECO:0000259" key="5">
    <source>
        <dbReference type="SMART" id="SM00829"/>
    </source>
</evidence>
<comment type="similarity">
    <text evidence="4">Belongs to the zinc-containing alcohol dehydrogenase family.</text>
</comment>
<dbReference type="GO" id="GO:0008270">
    <property type="term" value="F:zinc ion binding"/>
    <property type="evidence" value="ECO:0007669"/>
    <property type="project" value="InterPro"/>
</dbReference>
<feature type="domain" description="Enoyl reductase (ER)" evidence="5">
    <location>
        <begin position="10"/>
        <end position="344"/>
    </location>
</feature>
<dbReference type="SMART" id="SM00829">
    <property type="entry name" value="PKS_ER"/>
    <property type="match status" value="1"/>
</dbReference>
<comment type="cofactor">
    <cofactor evidence="4">
        <name>Zn(2+)</name>
        <dbReference type="ChEBI" id="CHEBI:29105"/>
    </cofactor>
</comment>
<dbReference type="Proteomes" id="UP000500938">
    <property type="component" value="Chromosome"/>
</dbReference>
<dbReference type="AlphaFoldDB" id="A0A6M4IUH4"/>
<dbReference type="PROSITE" id="PS00059">
    <property type="entry name" value="ADH_ZINC"/>
    <property type="match status" value="1"/>
</dbReference>
<keyword evidence="7" id="KW-1185">Reference proteome</keyword>
<name>A0A6M4IUH4_9BACT</name>
<dbReference type="InterPro" id="IPR050129">
    <property type="entry name" value="Zn_alcohol_dh"/>
</dbReference>
<dbReference type="SUPFAM" id="SSF51735">
    <property type="entry name" value="NAD(P)-binding Rossmann-fold domains"/>
    <property type="match status" value="1"/>
</dbReference>
<protein>
    <submittedName>
        <fullName evidence="6">Alcohol dehydrogenase catalytic domain-containing protein</fullName>
    </submittedName>
</protein>
<evidence type="ECO:0000256" key="1">
    <source>
        <dbReference type="ARBA" id="ARBA00022723"/>
    </source>
</evidence>
<dbReference type="InterPro" id="IPR002328">
    <property type="entry name" value="ADH_Zn_CS"/>
</dbReference>
<dbReference type="InterPro" id="IPR020843">
    <property type="entry name" value="ER"/>
</dbReference>
<dbReference type="KEGG" id="ggr:HKW67_18785"/>
<evidence type="ECO:0000256" key="4">
    <source>
        <dbReference type="RuleBase" id="RU361277"/>
    </source>
</evidence>
<gene>
    <name evidence="6" type="ORF">HKW67_18785</name>
</gene>
<dbReference type="InterPro" id="IPR013149">
    <property type="entry name" value="ADH-like_C"/>
</dbReference>
<keyword evidence="2 4" id="KW-0862">Zinc</keyword>